<evidence type="ECO:0000313" key="2">
    <source>
        <dbReference type="Proteomes" id="UP000182192"/>
    </source>
</evidence>
<proteinExistence type="predicted"/>
<evidence type="ECO:0000313" key="1">
    <source>
        <dbReference type="EMBL" id="SFC02718.1"/>
    </source>
</evidence>
<dbReference type="AlphaFoldDB" id="A0A1I1FYN8"/>
<reference evidence="1 2" key="1">
    <citation type="submission" date="2016-10" db="EMBL/GenBank/DDBJ databases">
        <authorList>
            <person name="de Groot N.N."/>
        </authorList>
    </citation>
    <scope>NUCLEOTIDE SEQUENCE [LARGE SCALE GENOMIC DNA]</scope>
    <source>
        <strain evidence="1 2">AR67</strain>
    </source>
</reference>
<sequence length="46" mass="5252">MIYGYFMPAPVPRARGDDVFTAVFDADTNRKERSAHCRSTRENSKS</sequence>
<dbReference type="EMBL" id="FOKQ01000006">
    <property type="protein sequence ID" value="SFC02718.1"/>
    <property type="molecule type" value="Genomic_DNA"/>
</dbReference>
<dbReference type="Proteomes" id="UP000182192">
    <property type="component" value="Unassembled WGS sequence"/>
</dbReference>
<organism evidence="1 2">
    <name type="scientific">Ruminococcus albus</name>
    <dbReference type="NCBI Taxonomy" id="1264"/>
    <lineage>
        <taxon>Bacteria</taxon>
        <taxon>Bacillati</taxon>
        <taxon>Bacillota</taxon>
        <taxon>Clostridia</taxon>
        <taxon>Eubacteriales</taxon>
        <taxon>Oscillospiraceae</taxon>
        <taxon>Ruminococcus</taxon>
    </lineage>
</organism>
<protein>
    <submittedName>
        <fullName evidence="1">Uncharacterized protein</fullName>
    </submittedName>
</protein>
<accession>A0A1I1FYN8</accession>
<name>A0A1I1FYN8_RUMAL</name>
<gene>
    <name evidence="1" type="ORF">SAMN02910406_01015</name>
</gene>
<dbReference type="RefSeq" id="WP_177219540.1">
    <property type="nucleotide sequence ID" value="NZ_FOKQ01000006.1"/>
</dbReference>